<dbReference type="EMBL" id="SKBQ01000058">
    <property type="protein sequence ID" value="TPX10424.1"/>
    <property type="molecule type" value="Genomic_DNA"/>
</dbReference>
<evidence type="ECO:0000259" key="11">
    <source>
        <dbReference type="Pfam" id="PF20238"/>
    </source>
</evidence>
<accession>A0A507AV97</accession>
<evidence type="ECO:0000256" key="3">
    <source>
        <dbReference type="ARBA" id="ARBA00022622"/>
    </source>
</evidence>
<name>A0A507AV97_9PEZI</name>
<feature type="domain" description="Copper acquisition factor BIM1-like" evidence="11">
    <location>
        <begin position="41"/>
        <end position="187"/>
    </location>
</feature>
<evidence type="ECO:0000256" key="6">
    <source>
        <dbReference type="ARBA" id="ARBA00023180"/>
    </source>
</evidence>
<gene>
    <name evidence="12" type="ORF">E0L32_008643</name>
</gene>
<keyword evidence="13" id="KW-1185">Reference proteome</keyword>
<dbReference type="OrthoDB" id="2587363at2759"/>
<feature type="chain" id="PRO_5021459764" description="Copper acquisition factor BIM1-like domain-containing protein" evidence="10">
    <location>
        <begin position="22"/>
        <end position="298"/>
    </location>
</feature>
<keyword evidence="9" id="KW-0812">Transmembrane</keyword>
<evidence type="ECO:0000256" key="5">
    <source>
        <dbReference type="ARBA" id="ARBA00023136"/>
    </source>
</evidence>
<protein>
    <recommendedName>
        <fullName evidence="11">Copper acquisition factor BIM1-like domain-containing protein</fullName>
    </recommendedName>
</protein>
<evidence type="ECO:0000256" key="10">
    <source>
        <dbReference type="SAM" id="SignalP"/>
    </source>
</evidence>
<dbReference type="AlphaFoldDB" id="A0A507AV97"/>
<dbReference type="STRING" id="1093900.A0A507AV97"/>
<dbReference type="Pfam" id="PF20238">
    <property type="entry name" value="BIM1-like_dom"/>
    <property type="match status" value="1"/>
</dbReference>
<dbReference type="GeneID" id="41976090"/>
<feature type="signal peptide" evidence="10">
    <location>
        <begin position="1"/>
        <end position="21"/>
    </location>
</feature>
<reference evidence="12 13" key="1">
    <citation type="submission" date="2019-06" db="EMBL/GenBank/DDBJ databases">
        <title>Draft genome sequence of the filamentous fungus Phialemoniopsis curvata isolated from diesel fuel.</title>
        <authorList>
            <person name="Varaljay V.A."/>
            <person name="Lyon W.J."/>
            <person name="Crouch A.L."/>
            <person name="Drake C.E."/>
            <person name="Hollomon J.M."/>
            <person name="Nadeau L.J."/>
            <person name="Nunn H.S."/>
            <person name="Stevenson B.S."/>
            <person name="Bojanowski C.L."/>
            <person name="Crookes-Goodson W.J."/>
        </authorList>
    </citation>
    <scope>NUCLEOTIDE SEQUENCE [LARGE SCALE GENOMIC DNA]</scope>
    <source>
        <strain evidence="12 13">D216</strain>
    </source>
</reference>
<evidence type="ECO:0000256" key="2">
    <source>
        <dbReference type="ARBA" id="ARBA00022475"/>
    </source>
</evidence>
<dbReference type="Proteomes" id="UP000319257">
    <property type="component" value="Unassembled WGS sequence"/>
</dbReference>
<sequence>MVRSVLKAFVAASALTSFVAAQHQTSGGGTEKHSSVSDDKMGPAAFMWPPDRVWSGDMDNVPPCGSRATAGNRTNFPLVGGAVSLVGQDDYYNSRISISYKSDPTTNEDFTVLVENPSISDLNPGHTCAMIPDAPSHITAGTNATLQIIYKADWDAPHNQTFYACADITYVSAADFKTRIPCFNATEPGEDDKKWAAAASSAAAANPSSTSSSSNSGASTSGGKKGLSGGAIAGIVVGVVGGIALLIVGGFFFYRRRQQAATKARLARMEDNARKHDWTGTDAASHNSRNSVQLKNLP</sequence>
<keyword evidence="3" id="KW-0336">GPI-anchor</keyword>
<dbReference type="InterPro" id="IPR046936">
    <property type="entry name" value="BIM1-like"/>
</dbReference>
<dbReference type="RefSeq" id="XP_030992135.1">
    <property type="nucleotide sequence ID" value="XM_031143520.1"/>
</dbReference>
<dbReference type="InterPro" id="IPR046530">
    <property type="entry name" value="BIM1-like_dom"/>
</dbReference>
<dbReference type="GO" id="GO:0098552">
    <property type="term" value="C:side of membrane"/>
    <property type="evidence" value="ECO:0007669"/>
    <property type="project" value="UniProtKB-KW"/>
</dbReference>
<evidence type="ECO:0000313" key="12">
    <source>
        <dbReference type="EMBL" id="TPX10424.1"/>
    </source>
</evidence>
<evidence type="ECO:0000313" key="13">
    <source>
        <dbReference type="Proteomes" id="UP000319257"/>
    </source>
</evidence>
<keyword evidence="5 9" id="KW-0472">Membrane</keyword>
<dbReference type="InParanoid" id="A0A507AV97"/>
<evidence type="ECO:0000256" key="8">
    <source>
        <dbReference type="SAM" id="MobiDB-lite"/>
    </source>
</evidence>
<feature type="transmembrane region" description="Helical" evidence="9">
    <location>
        <begin position="231"/>
        <end position="254"/>
    </location>
</feature>
<evidence type="ECO:0000256" key="7">
    <source>
        <dbReference type="ARBA" id="ARBA00023288"/>
    </source>
</evidence>
<dbReference type="PANTHER" id="PTHR34992:SF5">
    <property type="entry name" value="ANCHORED PROTEIN, PUTATIVE (AFU_ORTHOLOGUE AFUA_6G02800)-RELATED"/>
    <property type="match status" value="1"/>
</dbReference>
<organism evidence="12 13">
    <name type="scientific">Thyridium curvatum</name>
    <dbReference type="NCBI Taxonomy" id="1093900"/>
    <lineage>
        <taxon>Eukaryota</taxon>
        <taxon>Fungi</taxon>
        <taxon>Dikarya</taxon>
        <taxon>Ascomycota</taxon>
        <taxon>Pezizomycotina</taxon>
        <taxon>Sordariomycetes</taxon>
        <taxon>Sordariomycetidae</taxon>
        <taxon>Thyridiales</taxon>
        <taxon>Thyridiaceae</taxon>
        <taxon>Thyridium</taxon>
    </lineage>
</organism>
<feature type="compositionally biased region" description="Low complexity" evidence="8">
    <location>
        <begin position="196"/>
        <end position="222"/>
    </location>
</feature>
<keyword evidence="4 10" id="KW-0732">Signal</keyword>
<feature type="region of interest" description="Disordered" evidence="8">
    <location>
        <begin position="194"/>
        <end position="223"/>
    </location>
</feature>
<evidence type="ECO:0000256" key="9">
    <source>
        <dbReference type="SAM" id="Phobius"/>
    </source>
</evidence>
<feature type="compositionally biased region" description="Basic and acidic residues" evidence="8">
    <location>
        <begin position="30"/>
        <end position="41"/>
    </location>
</feature>
<keyword evidence="2" id="KW-1003">Cell membrane</keyword>
<comment type="subcellular location">
    <subcellularLocation>
        <location evidence="1">Cell membrane</location>
        <topology evidence="1">Lipid-anchor</topology>
        <topology evidence="1">GPI-anchor</topology>
    </subcellularLocation>
</comment>
<feature type="region of interest" description="Disordered" evidence="8">
    <location>
        <begin position="22"/>
        <end position="42"/>
    </location>
</feature>
<keyword evidence="7" id="KW-0449">Lipoprotein</keyword>
<keyword evidence="6" id="KW-0325">Glycoprotein</keyword>
<comment type="caution">
    <text evidence="12">The sequence shown here is derived from an EMBL/GenBank/DDBJ whole genome shotgun (WGS) entry which is preliminary data.</text>
</comment>
<proteinExistence type="predicted"/>
<feature type="compositionally biased region" description="Polar residues" evidence="8">
    <location>
        <begin position="282"/>
        <end position="298"/>
    </location>
</feature>
<dbReference type="PANTHER" id="PTHR34992">
    <property type="entry name" value="HYPHAL ANASTAMOSIS-7 PROTEIN"/>
    <property type="match status" value="1"/>
</dbReference>
<feature type="region of interest" description="Disordered" evidence="8">
    <location>
        <begin position="277"/>
        <end position="298"/>
    </location>
</feature>
<evidence type="ECO:0000256" key="4">
    <source>
        <dbReference type="ARBA" id="ARBA00022729"/>
    </source>
</evidence>
<dbReference type="GO" id="GO:0005886">
    <property type="term" value="C:plasma membrane"/>
    <property type="evidence" value="ECO:0007669"/>
    <property type="project" value="UniProtKB-SubCell"/>
</dbReference>
<dbReference type="CDD" id="cd21176">
    <property type="entry name" value="LPMO_auxiliary-like"/>
    <property type="match status" value="1"/>
</dbReference>
<evidence type="ECO:0000256" key="1">
    <source>
        <dbReference type="ARBA" id="ARBA00004609"/>
    </source>
</evidence>
<keyword evidence="9" id="KW-1133">Transmembrane helix</keyword>